<evidence type="ECO:0000259" key="11">
    <source>
        <dbReference type="PROSITE" id="PS51462"/>
    </source>
</evidence>
<dbReference type="PROSITE" id="PS00893">
    <property type="entry name" value="NUDIX_BOX"/>
    <property type="match status" value="1"/>
</dbReference>
<dbReference type="PANTHER" id="PTHR23090">
    <property type="entry name" value="NH 3 /GLUTAMINE-DEPENDENT NAD + SYNTHETASE"/>
    <property type="match status" value="1"/>
</dbReference>
<feature type="active site" description="For glutaminase activity" evidence="8">
    <location>
        <position position="113"/>
    </location>
</feature>
<feature type="binding site" evidence="8">
    <location>
        <position position="462"/>
    </location>
    <ligand>
        <name>deamido-NAD(+)</name>
        <dbReference type="ChEBI" id="CHEBI:58437"/>
        <note>ligand shared between two neighboring subunits</note>
    </ligand>
</feature>
<evidence type="ECO:0000259" key="10">
    <source>
        <dbReference type="PROSITE" id="PS50263"/>
    </source>
</evidence>
<feature type="domain" description="Nudix hydrolase" evidence="11">
    <location>
        <begin position="648"/>
        <end position="773"/>
    </location>
</feature>
<feature type="binding site" evidence="8">
    <location>
        <begin position="467"/>
        <end position="470"/>
    </location>
    <ligand>
        <name>deamido-NAD(+)</name>
        <dbReference type="ChEBI" id="CHEBI:58437"/>
        <note>ligand shared between two neighboring subunits</note>
    </ligand>
</feature>
<feature type="binding site" evidence="8">
    <location>
        <position position="595"/>
    </location>
    <ligand>
        <name>deamido-NAD(+)</name>
        <dbReference type="ChEBI" id="CHEBI:58437"/>
        <note>ligand shared between two neighboring subunits</note>
    </ligand>
</feature>
<dbReference type="Gene3D" id="3.40.50.620">
    <property type="entry name" value="HUPs"/>
    <property type="match status" value="1"/>
</dbReference>
<dbReference type="SUPFAM" id="SSF55811">
    <property type="entry name" value="Nudix"/>
    <property type="match status" value="1"/>
</dbReference>
<dbReference type="InterPro" id="IPR041856">
    <property type="entry name" value="NAD+_synth_C"/>
</dbReference>
<dbReference type="Pfam" id="PF02540">
    <property type="entry name" value="NAD_synthase"/>
    <property type="match status" value="1"/>
</dbReference>
<evidence type="ECO:0000256" key="3">
    <source>
        <dbReference type="ARBA" id="ARBA00022598"/>
    </source>
</evidence>
<feature type="active site" description="Proton acceptor; for glutaminase activity" evidence="8">
    <location>
        <position position="46"/>
    </location>
</feature>
<dbReference type="GO" id="GO:0003952">
    <property type="term" value="F:NAD+ synthase (glutamine-hydrolyzing) activity"/>
    <property type="evidence" value="ECO:0007669"/>
    <property type="project" value="UniProtKB-EC"/>
</dbReference>
<dbReference type="CDD" id="cd07570">
    <property type="entry name" value="GAT_Gln-NAD-synth"/>
    <property type="match status" value="1"/>
</dbReference>
<dbReference type="NCBIfam" id="NF002730">
    <property type="entry name" value="PRK02628.1"/>
    <property type="match status" value="1"/>
</dbReference>
<evidence type="ECO:0000256" key="1">
    <source>
        <dbReference type="ARBA" id="ARBA00005188"/>
    </source>
</evidence>
<dbReference type="InterPro" id="IPR020084">
    <property type="entry name" value="NUDIX_hydrolase_CS"/>
</dbReference>
<feature type="binding site" evidence="8">
    <location>
        <position position="457"/>
    </location>
    <ligand>
        <name>ATP</name>
        <dbReference type="ChEBI" id="CHEBI:30616"/>
    </ligand>
</feature>
<comment type="pathway">
    <text evidence="1 8">Cofactor biosynthesis; NAD(+) biosynthesis; NAD(+) from deamido-NAD(+) (L-Gln route): step 1/1.</text>
</comment>
<dbReference type="Gene3D" id="1.10.10.1140">
    <property type="entry name" value="Glutamine-dependent NAD+ synthetase, C-terminal domain"/>
    <property type="match status" value="1"/>
</dbReference>
<keyword evidence="4 8" id="KW-0547">Nucleotide-binding</keyword>
<dbReference type="PROSITE" id="PS51462">
    <property type="entry name" value="NUDIX"/>
    <property type="match status" value="1"/>
</dbReference>
<dbReference type="GO" id="GO:0005737">
    <property type="term" value="C:cytoplasm"/>
    <property type="evidence" value="ECO:0007669"/>
    <property type="project" value="InterPro"/>
</dbReference>
<dbReference type="PANTHER" id="PTHR23090:SF9">
    <property type="entry name" value="GLUTAMINE-DEPENDENT NAD(+) SYNTHETASE"/>
    <property type="match status" value="1"/>
</dbReference>
<dbReference type="Pfam" id="PF00293">
    <property type="entry name" value="NUDIX"/>
    <property type="match status" value="1"/>
</dbReference>
<proteinExistence type="inferred from homology"/>
<comment type="function">
    <text evidence="8">Catalyzes the ATP-dependent amidation of deamido-NAD to form NAD. Uses L-glutamine as a nitrogen source.</text>
</comment>
<evidence type="ECO:0000256" key="8">
    <source>
        <dbReference type="HAMAP-Rule" id="MF_02090"/>
    </source>
</evidence>
<keyword evidence="3 8" id="KW-0436">Ligase</keyword>
<evidence type="ECO:0000256" key="4">
    <source>
        <dbReference type="ARBA" id="ARBA00022741"/>
    </source>
</evidence>
<dbReference type="InterPro" id="IPR036526">
    <property type="entry name" value="C-N_Hydrolase_sf"/>
</dbReference>
<dbReference type="InterPro" id="IPR015797">
    <property type="entry name" value="NUDIX_hydrolase-like_dom_sf"/>
</dbReference>
<reference evidence="12" key="2">
    <citation type="journal article" date="2021" name="PeerJ">
        <title>Extensive microbial diversity within the chicken gut microbiome revealed by metagenomics and culture.</title>
        <authorList>
            <person name="Gilroy R."/>
            <person name="Ravi A."/>
            <person name="Getino M."/>
            <person name="Pursley I."/>
            <person name="Horton D.L."/>
            <person name="Alikhan N.F."/>
            <person name="Baker D."/>
            <person name="Gharbi K."/>
            <person name="Hall N."/>
            <person name="Watson M."/>
            <person name="Adriaenssens E.M."/>
            <person name="Foster-Nyarko E."/>
            <person name="Jarju S."/>
            <person name="Secka A."/>
            <person name="Antonio M."/>
            <person name="Oren A."/>
            <person name="Chaudhuri R.R."/>
            <person name="La Ragione R."/>
            <person name="Hildebrand F."/>
            <person name="Pallen M.J."/>
        </authorList>
    </citation>
    <scope>NUCLEOTIDE SEQUENCE</scope>
    <source>
        <strain evidence="12">ChiSxjej2B14-6234</strain>
    </source>
</reference>
<feature type="active site" description="Nucleophile; for glutaminase activity" evidence="8">
    <location>
        <position position="165"/>
    </location>
</feature>
<protein>
    <recommendedName>
        <fullName evidence="8">Glutamine-dependent NAD(+) synthetase</fullName>
        <ecNumber evidence="8">6.3.5.1</ecNumber>
    </recommendedName>
    <alternativeName>
        <fullName evidence="8">NAD(+) synthase [glutamine-hydrolyzing]</fullName>
    </alternativeName>
</protein>
<dbReference type="PROSITE" id="PS50263">
    <property type="entry name" value="CN_HYDROLASE"/>
    <property type="match status" value="1"/>
</dbReference>
<evidence type="ECO:0000256" key="5">
    <source>
        <dbReference type="ARBA" id="ARBA00022801"/>
    </source>
</evidence>
<evidence type="ECO:0000313" key="13">
    <source>
        <dbReference type="Proteomes" id="UP000886887"/>
    </source>
</evidence>
<feature type="binding site" evidence="8">
    <location>
        <position position="192"/>
    </location>
    <ligand>
        <name>L-glutamine</name>
        <dbReference type="ChEBI" id="CHEBI:58359"/>
    </ligand>
</feature>
<accession>A0A9D0ZBD8</accession>
<feature type="domain" description="CN hydrolase" evidence="10">
    <location>
        <begin position="6"/>
        <end position="265"/>
    </location>
</feature>
<evidence type="ECO:0000313" key="12">
    <source>
        <dbReference type="EMBL" id="HIQ71445.1"/>
    </source>
</evidence>
<reference evidence="12" key="1">
    <citation type="submission" date="2020-10" db="EMBL/GenBank/DDBJ databases">
        <authorList>
            <person name="Gilroy R."/>
        </authorList>
    </citation>
    <scope>NUCLEOTIDE SEQUENCE</scope>
    <source>
        <strain evidence="12">ChiSxjej2B14-6234</strain>
    </source>
</reference>
<dbReference type="AlphaFoldDB" id="A0A9D0ZBD8"/>
<dbReference type="NCBIfam" id="TIGR00552">
    <property type="entry name" value="nadE"/>
    <property type="match status" value="1"/>
</dbReference>
<comment type="similarity">
    <text evidence="9">Belongs to the NAD synthetase family.</text>
</comment>
<dbReference type="InterPro" id="IPR022310">
    <property type="entry name" value="NAD/GMP_synthase"/>
</dbReference>
<dbReference type="SUPFAM" id="SSF52402">
    <property type="entry name" value="Adenine nucleotide alpha hydrolases-like"/>
    <property type="match status" value="1"/>
</dbReference>
<keyword evidence="5" id="KW-0378">Hydrolase</keyword>
<dbReference type="HAMAP" id="MF_02090">
    <property type="entry name" value="NadE_glutamine_dep"/>
    <property type="match status" value="1"/>
</dbReference>
<keyword evidence="7 8" id="KW-0520">NAD</keyword>
<name>A0A9D0ZBD8_9FIRM</name>
<dbReference type="InterPro" id="IPR003010">
    <property type="entry name" value="C-N_Hydrolase"/>
</dbReference>
<sequence>MLDGMIRVGAAVPRVHLADCKKNAQEICALLDEAAREGVRILVFPELCLCGYTCGDLFLQPTLQRAALDALQAIAAHHSPVAAVVGLPLMAEGQLYNCAAVVSDGRVAGLVPKQHLPNYGEFYEQRWFSPASSAPEAATVGEARVPMGRDLLFECGEVCFGIEVCEDLWVPSPPSGPLCMAGAELILNPSASDEVVTKHRYRTELIAQQSARCMCGYVYAGAGYGESTTDLVFAGYAGVYENGRLLAENERFRRASSLTWADVDVERLRFQRARSRSFFLDAPQGLRRVPVTLAGVWRPGLRRPLPPMPFVPAGAERDSRTREIIAIQETGLLTRFERTGLQKAVIGVSGGLDSTLTLLVTAHAFREAGYPAGGVHAITMPGFGTGSRTLKNARALMALLGCTVQEIPIGPAVTQHFADIGQDPAVHDVAYENAQARERTQILMDYANRIGALAMGTGDLSELALGWCTYNGDHMSMYNINGSVPKTLIKHLVRYMGHEVFGGEVAAIVDDILDTPISPELIPSEGGEELTQRTEDVLGAYALHDFFLYHMMDSGAGPDKLLALAETAFGGAYTRRQIVEALETFVRRFFSQQFKRSCLPDGPKVGNVSLSPRGDWRMPSDASAALWMERVKALQGGLSCCTVHPFDTLGGYKYVVLLSRCEGRLLLSRHRRRTTWETQGGHIEPGETPEQAARRELFEESGAADFSLTPLFDYYASDEQNSATGAVFLADVRTLSALPQSEMAEVRAFDALPDELTYPAITPVLFRAAREHFPGCGL</sequence>
<dbReference type="InterPro" id="IPR003694">
    <property type="entry name" value="NAD_synthase"/>
</dbReference>
<dbReference type="Pfam" id="PF00795">
    <property type="entry name" value="CN_hydrolase"/>
    <property type="match status" value="1"/>
</dbReference>
<dbReference type="GO" id="GO:0004359">
    <property type="term" value="F:glutaminase activity"/>
    <property type="evidence" value="ECO:0007669"/>
    <property type="project" value="InterPro"/>
</dbReference>
<dbReference type="PRINTS" id="PR00502">
    <property type="entry name" value="NUDIXFAMILY"/>
</dbReference>
<comment type="catalytic activity">
    <reaction evidence="8">
        <text>deamido-NAD(+) + L-glutamine + ATP + H2O = L-glutamate + AMP + diphosphate + NAD(+) + H(+)</text>
        <dbReference type="Rhea" id="RHEA:24384"/>
        <dbReference type="ChEBI" id="CHEBI:15377"/>
        <dbReference type="ChEBI" id="CHEBI:15378"/>
        <dbReference type="ChEBI" id="CHEBI:29985"/>
        <dbReference type="ChEBI" id="CHEBI:30616"/>
        <dbReference type="ChEBI" id="CHEBI:33019"/>
        <dbReference type="ChEBI" id="CHEBI:57540"/>
        <dbReference type="ChEBI" id="CHEBI:58359"/>
        <dbReference type="ChEBI" id="CHEBI:58437"/>
        <dbReference type="ChEBI" id="CHEBI:456215"/>
        <dbReference type="EC" id="6.3.5.1"/>
    </reaction>
</comment>
<feature type="binding site" evidence="8">
    <location>
        <begin position="347"/>
        <end position="354"/>
    </location>
    <ligand>
        <name>ATP</name>
        <dbReference type="ChEBI" id="CHEBI:30616"/>
    </ligand>
</feature>
<dbReference type="SUPFAM" id="SSF56317">
    <property type="entry name" value="Carbon-nitrogen hydrolase"/>
    <property type="match status" value="1"/>
</dbReference>
<comment type="caution">
    <text evidence="12">The sequence shown here is derived from an EMBL/GenBank/DDBJ whole genome shotgun (WGS) entry which is preliminary data.</text>
</comment>
<dbReference type="GO" id="GO:0008795">
    <property type="term" value="F:NAD+ synthase activity"/>
    <property type="evidence" value="ECO:0007669"/>
    <property type="project" value="UniProtKB-UniRule"/>
</dbReference>
<comment type="similarity">
    <text evidence="2 8">In the C-terminal section; belongs to the NAD synthetase family.</text>
</comment>
<evidence type="ECO:0000256" key="6">
    <source>
        <dbReference type="ARBA" id="ARBA00022840"/>
    </source>
</evidence>
<evidence type="ECO:0000256" key="7">
    <source>
        <dbReference type="ARBA" id="ARBA00023027"/>
    </source>
</evidence>
<dbReference type="GO" id="GO:0009435">
    <property type="term" value="P:NAD+ biosynthetic process"/>
    <property type="evidence" value="ECO:0007669"/>
    <property type="project" value="UniProtKB-UniRule"/>
</dbReference>
<dbReference type="InterPro" id="IPR020476">
    <property type="entry name" value="Nudix_hydrolase"/>
</dbReference>
<dbReference type="InterPro" id="IPR014445">
    <property type="entry name" value="Gln-dep_NAD_synthase"/>
</dbReference>
<dbReference type="CDD" id="cd00553">
    <property type="entry name" value="NAD_synthase"/>
    <property type="match status" value="1"/>
</dbReference>
<dbReference type="InterPro" id="IPR014078">
    <property type="entry name" value="Nudix_YtkD"/>
</dbReference>
<dbReference type="EMBL" id="DVFJ01000011">
    <property type="protein sequence ID" value="HIQ71445.1"/>
    <property type="molecule type" value="Genomic_DNA"/>
</dbReference>
<dbReference type="EC" id="6.3.5.1" evidence="8"/>
<feature type="binding site" evidence="8">
    <location>
        <position position="433"/>
    </location>
    <ligand>
        <name>deamido-NAD(+)</name>
        <dbReference type="ChEBI" id="CHEBI:58437"/>
        <note>ligand shared between two neighboring subunits</note>
    </ligand>
</feature>
<keyword evidence="6 8" id="KW-0067">ATP-binding</keyword>
<dbReference type="Gene3D" id="3.90.79.10">
    <property type="entry name" value="Nucleoside Triphosphate Pyrophosphohydrolase"/>
    <property type="match status" value="1"/>
</dbReference>
<dbReference type="CDD" id="cd04665">
    <property type="entry name" value="NUDIX_RppH"/>
    <property type="match status" value="1"/>
</dbReference>
<dbReference type="Proteomes" id="UP000886887">
    <property type="component" value="Unassembled WGS sequence"/>
</dbReference>
<dbReference type="GO" id="GO:0005524">
    <property type="term" value="F:ATP binding"/>
    <property type="evidence" value="ECO:0007669"/>
    <property type="project" value="UniProtKB-UniRule"/>
</dbReference>
<evidence type="ECO:0000256" key="2">
    <source>
        <dbReference type="ARBA" id="ARBA00007145"/>
    </source>
</evidence>
<feature type="binding site" evidence="8">
    <location>
        <position position="198"/>
    </location>
    <ligand>
        <name>L-glutamine</name>
        <dbReference type="ChEBI" id="CHEBI:58359"/>
    </ligand>
</feature>
<organism evidence="12 13">
    <name type="scientific">Candidatus Onthenecus intestinigallinarum</name>
    <dbReference type="NCBI Taxonomy" id="2840875"/>
    <lineage>
        <taxon>Bacteria</taxon>
        <taxon>Bacillati</taxon>
        <taxon>Bacillota</taxon>
        <taxon>Clostridia</taxon>
        <taxon>Eubacteriales</taxon>
        <taxon>Candidatus Onthenecus</taxon>
    </lineage>
</organism>
<dbReference type="InterPro" id="IPR014729">
    <property type="entry name" value="Rossmann-like_a/b/a_fold"/>
</dbReference>
<gene>
    <name evidence="8" type="primary">nadE</name>
    <name evidence="12" type="ORF">IAB73_04450</name>
</gene>
<dbReference type="InterPro" id="IPR000086">
    <property type="entry name" value="NUDIX_hydrolase_dom"/>
</dbReference>
<evidence type="ECO:0000256" key="9">
    <source>
        <dbReference type="RuleBase" id="RU003811"/>
    </source>
</evidence>
<dbReference type="Gene3D" id="3.60.110.10">
    <property type="entry name" value="Carbon-nitrogen hydrolase"/>
    <property type="match status" value="1"/>
</dbReference>
<feature type="binding site" evidence="8">
    <location>
        <position position="119"/>
    </location>
    <ligand>
        <name>L-glutamine</name>
        <dbReference type="ChEBI" id="CHEBI:58359"/>
    </ligand>
</feature>